<protein>
    <recommendedName>
        <fullName evidence="1">DUF7064 domain-containing protein</fullName>
    </recommendedName>
</protein>
<evidence type="ECO:0000259" key="1">
    <source>
        <dbReference type="Pfam" id="PF23212"/>
    </source>
</evidence>
<dbReference type="SUPFAM" id="SSF159245">
    <property type="entry name" value="AttH-like"/>
    <property type="match status" value="1"/>
</dbReference>
<dbReference type="RefSeq" id="WP_144067382.1">
    <property type="nucleotide sequence ID" value="NZ_CP041636.1"/>
</dbReference>
<evidence type="ECO:0000313" key="3">
    <source>
        <dbReference type="Proteomes" id="UP000317496"/>
    </source>
</evidence>
<organism evidence="2 3">
    <name type="scientific">Ferrovibrio terrae</name>
    <dbReference type="NCBI Taxonomy" id="2594003"/>
    <lineage>
        <taxon>Bacteria</taxon>
        <taxon>Pseudomonadati</taxon>
        <taxon>Pseudomonadota</taxon>
        <taxon>Alphaproteobacteria</taxon>
        <taxon>Rhodospirillales</taxon>
        <taxon>Rhodospirillaceae</taxon>
        <taxon>Ferrovibrio</taxon>
    </lineage>
</organism>
<evidence type="ECO:0000313" key="2">
    <source>
        <dbReference type="EMBL" id="QDO96401.1"/>
    </source>
</evidence>
<dbReference type="AlphaFoldDB" id="A0A516GXZ4"/>
<dbReference type="Pfam" id="PF23212">
    <property type="entry name" value="DUF7064"/>
    <property type="match status" value="1"/>
</dbReference>
<dbReference type="Proteomes" id="UP000317496">
    <property type="component" value="Chromosome"/>
</dbReference>
<gene>
    <name evidence="2" type="ORF">FNB15_03505</name>
</gene>
<accession>A0A516GXZ4</accession>
<name>A0A516GXZ4_9PROT</name>
<dbReference type="InterPro" id="IPR055492">
    <property type="entry name" value="DUF7064"/>
</dbReference>
<dbReference type="KEGG" id="fer:FNB15_03505"/>
<reference evidence="2 3" key="1">
    <citation type="submission" date="2019-07" db="EMBL/GenBank/DDBJ databases">
        <title>Genome sequencing for Ferrovibrio sp. K5.</title>
        <authorList>
            <person name="Park S.-J."/>
        </authorList>
    </citation>
    <scope>NUCLEOTIDE SEQUENCE [LARGE SCALE GENOMIC DNA]</scope>
    <source>
        <strain evidence="2 3">K5</strain>
    </source>
</reference>
<feature type="domain" description="DUF7064" evidence="1">
    <location>
        <begin position="180"/>
        <end position="301"/>
    </location>
</feature>
<proteinExistence type="predicted"/>
<keyword evidence="3" id="KW-1185">Reference proteome</keyword>
<dbReference type="EMBL" id="CP041636">
    <property type="protein sequence ID" value="QDO96401.1"/>
    <property type="molecule type" value="Genomic_DNA"/>
</dbReference>
<sequence length="314" mass="35332">MIRNITGMPAAKITATDDLRHRAAPGQRMRDSLFWQCVVPEQRVGLQAYLYLTDDGKAGFNVVIWGEGSEPLVMDLAQGEVPAEMDFDAFSLQGLSLVQPAGSNSANLAYRSERLTLNFDFTGRHDPFSYHQNPDGLPSWFAIDRFEQTGWVRGIVRFGDREIVLDHVAHRDHSWGMRQWAMPQHWKWLIAYTPDASRIVNAWLWQARGDWGAAGYIVRDGLLSPIATTKQQAGFDRDMTQRSLRLDIADTVGNTCVLEMNRFGIMKLPAGGRHPTMIMEAACTASIDGQLAAGQYETFWPQTYLDRLIALQAN</sequence>
<dbReference type="OrthoDB" id="333076at2"/>